<proteinExistence type="predicted"/>
<dbReference type="SUPFAM" id="SSF55124">
    <property type="entry name" value="Nitrite/Sulfite reductase N-terminal domain-like"/>
    <property type="match status" value="1"/>
</dbReference>
<dbReference type="GO" id="GO:0009337">
    <property type="term" value="C:sulfite reductase complex (NADPH)"/>
    <property type="evidence" value="ECO:0007669"/>
    <property type="project" value="TreeGrafter"/>
</dbReference>
<evidence type="ECO:0000256" key="4">
    <source>
        <dbReference type="ARBA" id="ARBA00023014"/>
    </source>
</evidence>
<feature type="domain" description="4Fe-4S ferredoxin-type" evidence="5">
    <location>
        <begin position="266"/>
        <end position="294"/>
    </location>
</feature>
<dbReference type="InterPro" id="IPR011806">
    <property type="entry name" value="DsrA"/>
</dbReference>
<dbReference type="GO" id="GO:0050311">
    <property type="term" value="F:sulfite reductase (ferredoxin) activity"/>
    <property type="evidence" value="ECO:0007669"/>
    <property type="project" value="TreeGrafter"/>
</dbReference>
<evidence type="ECO:0000256" key="3">
    <source>
        <dbReference type="ARBA" id="ARBA00023004"/>
    </source>
</evidence>
<evidence type="ECO:0000313" key="6">
    <source>
        <dbReference type="EMBL" id="OIP40279.1"/>
    </source>
</evidence>
<dbReference type="STRING" id="1817895.AUJ95_04720"/>
<evidence type="ECO:0000256" key="2">
    <source>
        <dbReference type="ARBA" id="ARBA00022723"/>
    </source>
</evidence>
<dbReference type="GO" id="GO:0051539">
    <property type="term" value="F:4 iron, 4 sulfur cluster binding"/>
    <property type="evidence" value="ECO:0007669"/>
    <property type="project" value="UniProtKB-KW"/>
</dbReference>
<sequence>MSDSKSPILDELEKGPWPSFVTEIKKAAEKSPMAQGLLEQLELSYKEKRTHWKHGGIVGVKGYGGGIIGRYSDASDKFPEVAHFHTVRVNQPSGWFYTADALRELMAIWEKHGSCLTNFHGSTGDTVFLGTKTSELEDIFTELSEKGWDLGGSGSDVRTPSCCVGPARCEFACYDTLSLTYDLTMSYQDELHRPFFPYKWKFKMAGCPNDCVASIARSDFSIIGTWKDAIQMDGEAVKEYVADANFNIQKFVVNKCPSKCISWDGKELEIDNKNCVRCMHCINVMPKALRPGKEKGATLLIGAKAPIVEGAQLASVLVPFMEMKPPYQELKDLLAAIWEFWDENGVARERIGECIQRVGLGNFVEQIGLKPIPQMVMQPRDNPYIFYEEYLEEE</sequence>
<dbReference type="PANTHER" id="PTHR11493:SF54">
    <property type="entry name" value="ANAEROBIC SULFITE REDUCTASE SUBUNIT C"/>
    <property type="match status" value="1"/>
</dbReference>
<dbReference type="InterPro" id="IPR005117">
    <property type="entry name" value="NiRdtase/SiRdtase_haem-b_fer"/>
</dbReference>
<gene>
    <name evidence="6" type="ORF">AUJ95_04720</name>
</gene>
<dbReference type="InterPro" id="IPR045854">
    <property type="entry name" value="NO2/SO3_Rdtase_4Fe4S_sf"/>
</dbReference>
<organism evidence="6 7">
    <name type="scientific">Candidatus Desantisbacteria bacterium CG2_30_40_21</name>
    <dbReference type="NCBI Taxonomy" id="1817895"/>
    <lineage>
        <taxon>Bacteria</taxon>
        <taxon>Candidatus Desantisiibacteriota</taxon>
    </lineage>
</organism>
<dbReference type="Pfam" id="PF01077">
    <property type="entry name" value="NIR_SIR"/>
    <property type="match status" value="1"/>
</dbReference>
<dbReference type="PROSITE" id="PS51379">
    <property type="entry name" value="4FE4S_FER_2"/>
    <property type="match status" value="1"/>
</dbReference>
<dbReference type="GO" id="GO:0016002">
    <property type="term" value="F:sulfite reductase activity"/>
    <property type="evidence" value="ECO:0007669"/>
    <property type="project" value="TreeGrafter"/>
</dbReference>
<evidence type="ECO:0000313" key="7">
    <source>
        <dbReference type="Proteomes" id="UP000183085"/>
    </source>
</evidence>
<dbReference type="Gene3D" id="3.30.413.10">
    <property type="entry name" value="Sulfite Reductase Hemoprotein, domain 1"/>
    <property type="match status" value="1"/>
</dbReference>
<dbReference type="InterPro" id="IPR006067">
    <property type="entry name" value="NO2/SO3_Rdtase_4Fe4S_dom"/>
</dbReference>
<dbReference type="InterPro" id="IPR045169">
    <property type="entry name" value="NO2/SO3_Rdtase_4Fe4S_prot"/>
</dbReference>
<keyword evidence="1" id="KW-0004">4Fe-4S</keyword>
<dbReference type="SUPFAM" id="SSF54862">
    <property type="entry name" value="4Fe-4S ferredoxins"/>
    <property type="match status" value="1"/>
</dbReference>
<keyword evidence="2" id="KW-0479">Metal-binding</keyword>
<dbReference type="Pfam" id="PF03460">
    <property type="entry name" value="NIR_SIR_ferr"/>
    <property type="match status" value="1"/>
</dbReference>
<comment type="caution">
    <text evidence="6">The sequence shown here is derived from an EMBL/GenBank/DDBJ whole genome shotgun (WGS) entry which is preliminary data.</text>
</comment>
<dbReference type="Gene3D" id="6.10.140.1420">
    <property type="match status" value="1"/>
</dbReference>
<name>A0A1J5E8D0_9BACT</name>
<dbReference type="AlphaFoldDB" id="A0A1J5E8D0"/>
<dbReference type="GO" id="GO:0020037">
    <property type="term" value="F:heme binding"/>
    <property type="evidence" value="ECO:0007669"/>
    <property type="project" value="InterPro"/>
</dbReference>
<keyword evidence="3" id="KW-0408">Iron</keyword>
<evidence type="ECO:0000256" key="1">
    <source>
        <dbReference type="ARBA" id="ARBA00022485"/>
    </source>
</evidence>
<dbReference type="Gene3D" id="3.30.70.2500">
    <property type="match status" value="1"/>
</dbReference>
<accession>A0A1J5E8D0</accession>
<reference evidence="6 7" key="1">
    <citation type="journal article" date="2016" name="Environ. Microbiol.">
        <title>Genomic resolution of a cold subsurface aquifer community provides metabolic insights for novel microbes adapted to high CO concentrations.</title>
        <authorList>
            <person name="Probst A.J."/>
            <person name="Castelle C.J."/>
            <person name="Singh A."/>
            <person name="Brown C.T."/>
            <person name="Anantharaman K."/>
            <person name="Sharon I."/>
            <person name="Hug L.A."/>
            <person name="Burstein D."/>
            <person name="Emerson J.B."/>
            <person name="Thomas B.C."/>
            <person name="Banfield J.F."/>
        </authorList>
    </citation>
    <scope>NUCLEOTIDE SEQUENCE [LARGE SCALE GENOMIC DNA]</scope>
    <source>
        <strain evidence="6">CG2_30_40_21</strain>
    </source>
</reference>
<evidence type="ECO:0000259" key="5">
    <source>
        <dbReference type="PROSITE" id="PS51379"/>
    </source>
</evidence>
<dbReference type="InterPro" id="IPR017896">
    <property type="entry name" value="4Fe4S_Fe-S-bd"/>
</dbReference>
<dbReference type="GO" id="GO:0000103">
    <property type="term" value="P:sulfate assimilation"/>
    <property type="evidence" value="ECO:0007669"/>
    <property type="project" value="TreeGrafter"/>
</dbReference>
<dbReference type="Gene3D" id="3.30.70.20">
    <property type="match status" value="1"/>
</dbReference>
<dbReference type="GO" id="GO:0046872">
    <property type="term" value="F:metal ion binding"/>
    <property type="evidence" value="ECO:0007669"/>
    <property type="project" value="UniProtKB-KW"/>
</dbReference>
<dbReference type="PANTHER" id="PTHR11493">
    <property type="entry name" value="SULFITE REDUCTASE [NADPH] SUBUNIT BETA-RELATED"/>
    <property type="match status" value="1"/>
</dbReference>
<keyword evidence="4" id="KW-0411">Iron-sulfur</keyword>
<dbReference type="GO" id="GO:0018551">
    <property type="term" value="F:dissimilatory sulfite reductase (NADH) activity"/>
    <property type="evidence" value="ECO:0007669"/>
    <property type="project" value="InterPro"/>
</dbReference>
<dbReference type="NCBIfam" id="TIGR02064">
    <property type="entry name" value="dsrA"/>
    <property type="match status" value="1"/>
</dbReference>
<dbReference type="Proteomes" id="UP000183085">
    <property type="component" value="Unassembled WGS sequence"/>
</dbReference>
<dbReference type="InterPro" id="IPR036136">
    <property type="entry name" value="Nit/Sulf_reduc_fer-like_dom_sf"/>
</dbReference>
<dbReference type="SUPFAM" id="SSF56014">
    <property type="entry name" value="Nitrite and sulphite reductase 4Fe-4S domain-like"/>
    <property type="match status" value="1"/>
</dbReference>
<dbReference type="EMBL" id="MNYI01000124">
    <property type="protein sequence ID" value="OIP40279.1"/>
    <property type="molecule type" value="Genomic_DNA"/>
</dbReference>
<protein>
    <submittedName>
        <fullName evidence="6">Sulfite reductase, dissimilatory-type subunit alpha</fullName>
    </submittedName>
</protein>